<dbReference type="GO" id="GO:0016805">
    <property type="term" value="F:dipeptidase activity"/>
    <property type="evidence" value="ECO:0007669"/>
    <property type="project" value="UniProtKB-KW"/>
</dbReference>
<dbReference type="OrthoDB" id="3373764at2"/>
<evidence type="ECO:0000256" key="3">
    <source>
        <dbReference type="ARBA" id="ARBA00022801"/>
    </source>
</evidence>
<dbReference type="Proteomes" id="UP000304912">
    <property type="component" value="Chromosome"/>
</dbReference>
<dbReference type="RefSeq" id="WP_139756776.1">
    <property type="nucleotide sequence ID" value="NZ_CP039852.1"/>
</dbReference>
<dbReference type="NCBIfam" id="NF003642">
    <property type="entry name" value="PRK05282.1"/>
    <property type="match status" value="1"/>
</dbReference>
<dbReference type="AlphaFoldDB" id="A0A5B7YEF7"/>
<keyword evidence="6" id="KW-1185">Reference proteome</keyword>
<proteinExistence type="inferred from homology"/>
<dbReference type="EMBL" id="CP039852">
    <property type="protein sequence ID" value="QCZ94034.1"/>
    <property type="molecule type" value="Genomic_DNA"/>
</dbReference>
<protein>
    <submittedName>
        <fullName evidence="5">Dipeptidase PepE</fullName>
        <ecNumber evidence="5">3.4.13.21</ecNumber>
    </submittedName>
</protein>
<dbReference type="GO" id="GO:0008236">
    <property type="term" value="F:serine-type peptidase activity"/>
    <property type="evidence" value="ECO:0007669"/>
    <property type="project" value="UniProtKB-KW"/>
</dbReference>
<organism evidence="5 6">
    <name type="scientific">Salinimonas iocasae</name>
    <dbReference type="NCBI Taxonomy" id="2572577"/>
    <lineage>
        <taxon>Bacteria</taxon>
        <taxon>Pseudomonadati</taxon>
        <taxon>Pseudomonadota</taxon>
        <taxon>Gammaproteobacteria</taxon>
        <taxon>Alteromonadales</taxon>
        <taxon>Alteromonadaceae</taxon>
        <taxon>Alteromonas/Salinimonas group</taxon>
        <taxon>Salinimonas</taxon>
    </lineage>
</organism>
<dbReference type="SUPFAM" id="SSF52317">
    <property type="entry name" value="Class I glutamine amidotransferase-like"/>
    <property type="match status" value="1"/>
</dbReference>
<dbReference type="EC" id="3.4.13.21" evidence="5"/>
<evidence type="ECO:0000256" key="2">
    <source>
        <dbReference type="ARBA" id="ARBA00022670"/>
    </source>
</evidence>
<evidence type="ECO:0000313" key="5">
    <source>
        <dbReference type="EMBL" id="QCZ94034.1"/>
    </source>
</evidence>
<keyword evidence="4" id="KW-0720">Serine protease</keyword>
<dbReference type="PANTHER" id="PTHR20842">
    <property type="entry name" value="PROTEASE S51 ALPHA-ASPARTYL DIPEPTIDASE"/>
    <property type="match status" value="1"/>
</dbReference>
<evidence type="ECO:0000256" key="1">
    <source>
        <dbReference type="ARBA" id="ARBA00006534"/>
    </source>
</evidence>
<keyword evidence="3 5" id="KW-0378">Hydrolase</keyword>
<keyword evidence="2" id="KW-0645">Protease</keyword>
<dbReference type="PANTHER" id="PTHR20842:SF0">
    <property type="entry name" value="ALPHA-ASPARTYL DIPEPTIDASE"/>
    <property type="match status" value="1"/>
</dbReference>
<gene>
    <name evidence="5" type="primary">pepE</name>
    <name evidence="5" type="ORF">FBQ74_11355</name>
</gene>
<dbReference type="InterPro" id="IPR029062">
    <property type="entry name" value="Class_I_gatase-like"/>
</dbReference>
<comment type="similarity">
    <text evidence="1">Belongs to the peptidase S51 family.</text>
</comment>
<sequence>MSAHVLMLSSSRAGSEAYLDHAKSFMFGHLGDQRDILFVPFAGVTMTWDEYTHKVSEALPEFSITGLHTFDDPAAALKEAKANKQAILVGGGNTFNLLHTLYEKDLLATLQAVIEEGTPYIGWSAGSNICGQSIRTTNDMPIVEPASFDALGIIHCQLNPHYSNYAPPGHNGETRDQRLAEFTTLHPQTPIIAIPEGTALSLTDGRLTLLGDVEGYVFLGEEKTVIQPTADLSQYID</sequence>
<evidence type="ECO:0000256" key="4">
    <source>
        <dbReference type="ARBA" id="ARBA00022825"/>
    </source>
</evidence>
<accession>A0A5B7YEF7</accession>
<dbReference type="Gene3D" id="3.40.50.880">
    <property type="match status" value="1"/>
</dbReference>
<dbReference type="Pfam" id="PF03575">
    <property type="entry name" value="Peptidase_S51"/>
    <property type="match status" value="1"/>
</dbReference>
<dbReference type="InterPro" id="IPR005320">
    <property type="entry name" value="Peptidase_S51"/>
</dbReference>
<dbReference type="GO" id="GO:0006508">
    <property type="term" value="P:proteolysis"/>
    <property type="evidence" value="ECO:0007669"/>
    <property type="project" value="UniProtKB-KW"/>
</dbReference>
<name>A0A5B7YEF7_9ALTE</name>
<dbReference type="CDD" id="cd03146">
    <property type="entry name" value="GAT1_Peptidase_E"/>
    <property type="match status" value="1"/>
</dbReference>
<keyword evidence="5" id="KW-0224">Dipeptidase</keyword>
<reference evidence="5 6" key="1">
    <citation type="submission" date="2019-04" db="EMBL/GenBank/DDBJ databases">
        <title>Salinimonas iocasae sp. nov., a halophilic bacterium isolated from the outer tube casing of tubeworms in Okinawa Trough.</title>
        <authorList>
            <person name="Zhang H."/>
            <person name="Wang H."/>
            <person name="Li C."/>
        </authorList>
    </citation>
    <scope>NUCLEOTIDE SEQUENCE [LARGE SCALE GENOMIC DNA]</scope>
    <source>
        <strain evidence="5 6">KX18D6</strain>
    </source>
</reference>
<dbReference type="KEGG" id="salk:FBQ74_11355"/>
<evidence type="ECO:0000313" key="6">
    <source>
        <dbReference type="Proteomes" id="UP000304912"/>
    </source>
</evidence>